<evidence type="ECO:0008006" key="4">
    <source>
        <dbReference type="Google" id="ProtNLM"/>
    </source>
</evidence>
<evidence type="ECO:0000313" key="3">
    <source>
        <dbReference type="Proteomes" id="UP000218231"/>
    </source>
</evidence>
<protein>
    <recommendedName>
        <fullName evidence="4">Corticotropin-releasing factor domain-containing protein</fullName>
    </recommendedName>
</protein>
<keyword evidence="3" id="KW-1185">Reference proteome</keyword>
<comment type="caution">
    <text evidence="2">The sequence shown here is derived from an EMBL/GenBank/DDBJ whole genome shotgun (WGS) entry which is preliminary data.</text>
</comment>
<reference evidence="2 3" key="1">
    <citation type="journal article" date="2017" name="Curr. Biol.">
        <title>Genome architecture and evolution of a unichromosomal asexual nematode.</title>
        <authorList>
            <person name="Fradin H."/>
            <person name="Zegar C."/>
            <person name="Gutwein M."/>
            <person name="Lucas J."/>
            <person name="Kovtun M."/>
            <person name="Corcoran D."/>
            <person name="Baugh L.R."/>
            <person name="Kiontke K."/>
            <person name="Gunsalus K."/>
            <person name="Fitch D.H."/>
            <person name="Piano F."/>
        </authorList>
    </citation>
    <scope>NUCLEOTIDE SEQUENCE [LARGE SCALE GENOMIC DNA]</scope>
    <source>
        <strain evidence="2">PF1309</strain>
    </source>
</reference>
<sequence length="95" mass="11477">MRSCTLFIVFIAICVVFYAEANTEEEIPEDDKNLNNHLAALRPDYNLMRMFNVLRSYLDGSRQLEKRRDLERRMIIRPHFRFRNVWLPINGQDFI</sequence>
<accession>A0A2A2LQX3</accession>
<dbReference type="EMBL" id="LIAE01006511">
    <property type="protein sequence ID" value="PAV88568.1"/>
    <property type="molecule type" value="Genomic_DNA"/>
</dbReference>
<evidence type="ECO:0000313" key="2">
    <source>
        <dbReference type="EMBL" id="PAV88568.1"/>
    </source>
</evidence>
<dbReference type="AlphaFoldDB" id="A0A2A2LQX3"/>
<name>A0A2A2LQX3_9BILA</name>
<keyword evidence="1" id="KW-0732">Signal</keyword>
<evidence type="ECO:0000256" key="1">
    <source>
        <dbReference type="SAM" id="SignalP"/>
    </source>
</evidence>
<feature type="chain" id="PRO_5012923319" description="Corticotropin-releasing factor domain-containing protein" evidence="1">
    <location>
        <begin position="22"/>
        <end position="95"/>
    </location>
</feature>
<feature type="signal peptide" evidence="1">
    <location>
        <begin position="1"/>
        <end position="21"/>
    </location>
</feature>
<gene>
    <name evidence="2" type="ORF">WR25_14575</name>
</gene>
<dbReference type="Proteomes" id="UP000218231">
    <property type="component" value="Unassembled WGS sequence"/>
</dbReference>
<organism evidence="2 3">
    <name type="scientific">Diploscapter pachys</name>
    <dbReference type="NCBI Taxonomy" id="2018661"/>
    <lineage>
        <taxon>Eukaryota</taxon>
        <taxon>Metazoa</taxon>
        <taxon>Ecdysozoa</taxon>
        <taxon>Nematoda</taxon>
        <taxon>Chromadorea</taxon>
        <taxon>Rhabditida</taxon>
        <taxon>Rhabditina</taxon>
        <taxon>Rhabditomorpha</taxon>
        <taxon>Rhabditoidea</taxon>
        <taxon>Rhabditidae</taxon>
        <taxon>Diploscapter</taxon>
    </lineage>
</organism>
<proteinExistence type="predicted"/>